<evidence type="ECO:0000313" key="2">
    <source>
        <dbReference type="Proteomes" id="UP000054821"/>
    </source>
</evidence>
<dbReference type="AlphaFoldDB" id="A0A2P4ZPB2"/>
<dbReference type="Proteomes" id="UP000054821">
    <property type="component" value="Unassembled WGS sequence"/>
</dbReference>
<sequence>MLQPKKRSRRCRFFLPPPTSSSRFSLFIVIFHTVSSCNAASCTLILQRSGEPNKPKCLAASTKPAAEAAEPRCYRPSAGDNVGQLLAGRWEHFARKITENGALWRWLILILAVPQTLPNPAVLGPIVALVRLPKAQRRAAAGRARSRRRCQGCQGTSMVCSVAIRGAASTRGIALCLAE</sequence>
<keyword evidence="2" id="KW-1185">Reference proteome</keyword>
<dbReference type="RefSeq" id="XP_024405700.1">
    <property type="nucleotide sequence ID" value="XM_024549568.1"/>
</dbReference>
<protein>
    <submittedName>
        <fullName evidence="1">Uncharacterized protein</fullName>
    </submittedName>
</protein>
<proteinExistence type="predicted"/>
<accession>A0A2P4ZPB2</accession>
<reference evidence="1 2" key="1">
    <citation type="journal article" date="2016" name="Genome Announc.">
        <title>Draft Whole-Genome Sequence of Trichoderma gamsii T6085, a Promising Biocontrol Agent of Fusarium Head Blight on Wheat.</title>
        <authorList>
            <person name="Baroncelli R."/>
            <person name="Zapparata A."/>
            <person name="Piaggeschi G."/>
            <person name="Sarrocco S."/>
            <person name="Vannacci G."/>
        </authorList>
    </citation>
    <scope>NUCLEOTIDE SEQUENCE [LARGE SCALE GENOMIC DNA]</scope>
    <source>
        <strain evidence="1 2">T6085</strain>
    </source>
</reference>
<dbReference type="EMBL" id="JPDN02000015">
    <property type="protein sequence ID" value="PON26111.1"/>
    <property type="molecule type" value="Genomic_DNA"/>
</dbReference>
<gene>
    <name evidence="1" type="ORF">TGAM01_v205055</name>
</gene>
<organism evidence="1 2">
    <name type="scientific">Trichoderma gamsii</name>
    <dbReference type="NCBI Taxonomy" id="398673"/>
    <lineage>
        <taxon>Eukaryota</taxon>
        <taxon>Fungi</taxon>
        <taxon>Dikarya</taxon>
        <taxon>Ascomycota</taxon>
        <taxon>Pezizomycotina</taxon>
        <taxon>Sordariomycetes</taxon>
        <taxon>Hypocreomycetidae</taxon>
        <taxon>Hypocreales</taxon>
        <taxon>Hypocreaceae</taxon>
        <taxon>Trichoderma</taxon>
    </lineage>
</organism>
<dbReference type="GeneID" id="36347560"/>
<evidence type="ECO:0000313" key="1">
    <source>
        <dbReference type="EMBL" id="PON26111.1"/>
    </source>
</evidence>
<name>A0A2P4ZPB2_9HYPO</name>
<comment type="caution">
    <text evidence="1">The sequence shown here is derived from an EMBL/GenBank/DDBJ whole genome shotgun (WGS) entry which is preliminary data.</text>
</comment>